<evidence type="ECO:0000313" key="2">
    <source>
        <dbReference type="EMBL" id="CCO21006.1"/>
    </source>
</evidence>
<dbReference type="GO" id="GO:0046872">
    <property type="term" value="F:metal ion binding"/>
    <property type="evidence" value="ECO:0007669"/>
    <property type="project" value="InterPro"/>
</dbReference>
<dbReference type="InterPro" id="IPR050361">
    <property type="entry name" value="MPP/UQCRC_Complex"/>
</dbReference>
<accession>S0DG74</accession>
<dbReference type="EMBL" id="HF548279">
    <property type="protein sequence ID" value="CCO21006.1"/>
    <property type="molecule type" value="Genomic_DNA"/>
</dbReference>
<reference evidence="2" key="1">
    <citation type="submission" date="2012-10" db="EMBL/GenBank/DDBJ databases">
        <authorList>
            <person name="Sandrine L."/>
        </authorList>
    </citation>
    <scope>NUCLEOTIDE SEQUENCE</scope>
</reference>
<gene>
    <name evidence="2" type="ORF">BN138_194</name>
</gene>
<dbReference type="InterPro" id="IPR011249">
    <property type="entry name" value="Metalloenz_LuxS/M16"/>
</dbReference>
<feature type="domain" description="Peptidase M16 C-terminal" evidence="1">
    <location>
        <begin position="185"/>
        <end position="357"/>
    </location>
</feature>
<proteinExistence type="predicted"/>
<dbReference type="PANTHER" id="PTHR11851:SF186">
    <property type="entry name" value="INACTIVE METALLOPROTEASE YMFF-RELATED"/>
    <property type="match status" value="1"/>
</dbReference>
<dbReference type="NCBIfam" id="NF047422">
    <property type="entry name" value="YfmF_fam"/>
    <property type="match status" value="1"/>
</dbReference>
<organism evidence="2">
    <name type="scientific">termite gut metagenome</name>
    <dbReference type="NCBI Taxonomy" id="433724"/>
    <lineage>
        <taxon>unclassified sequences</taxon>
        <taxon>metagenomes</taxon>
        <taxon>organismal metagenomes</taxon>
    </lineage>
</organism>
<dbReference type="AlphaFoldDB" id="S0DG74"/>
<sequence length="430" mass="47608">MSNRFERVAVGSQVHFSHIPDPKFKHNLISANFIMPLRADTASDNAVVPYILRKGSRTCPDFSALNARLNALYGAAMNTGVTRINGYQILSVAIRALDSRFALENEDIAAECAALLASVVLDPKLVANGFFDEKDTALERQFIIDSIQSEINDKRTYAIARCMQTMCAGEPVAVRRYGDMATAEKITPESAYKAYRNMLDTANIEIMFTGSGKPETAKKIFSDAFGRAARNAPNYALIPLRTTAETVREKTERMQLSQSKLVMGLRTGAIHDDEALFAMRMCTALLGGTPFSKFFLNVREKLSLCYYCAANFDMFNRILLIDSGIEAQNKQKAQDEILRQIKAVQDGDFTDDELGNTKLLVKNALTTATDSPGSMENWYISQTMRGRSRTPGEEAAIMDALTREQIIAAAQKISLDTIYFLTGDDQEGQA</sequence>
<protein>
    <submittedName>
        <fullName evidence="2">Putative peptidase M16 domain containing protein</fullName>
    </submittedName>
</protein>
<dbReference type="Pfam" id="PF05193">
    <property type="entry name" value="Peptidase_M16_C"/>
    <property type="match status" value="1"/>
</dbReference>
<reference evidence="2" key="2">
    <citation type="journal article" date="2013" name="Biotechnol. Biofuels">
        <title>Mining for hemicellulases in the fungus-growing termite Pseudacanthotermes militaris using functional metagenomics.</title>
        <authorList>
            <person name="Bastien G."/>
            <person name="Arnal G."/>
            <person name="Bozonnet S."/>
            <person name="Laguerre S."/>
            <person name="Ferreira F."/>
            <person name="Faure R."/>
            <person name="Henrissat B."/>
            <person name="Lefevre F."/>
            <person name="Robe P."/>
            <person name="Bouchez O."/>
            <person name="Noirot C."/>
            <person name="Dumon C."/>
            <person name="O'Donohue M."/>
        </authorList>
    </citation>
    <scope>NUCLEOTIDE SEQUENCE</scope>
</reference>
<dbReference type="InterPro" id="IPR007863">
    <property type="entry name" value="Peptidase_M16_C"/>
</dbReference>
<dbReference type="PANTHER" id="PTHR11851">
    <property type="entry name" value="METALLOPROTEASE"/>
    <property type="match status" value="1"/>
</dbReference>
<name>S0DG74_9ZZZZ</name>
<dbReference type="Gene3D" id="3.30.830.10">
    <property type="entry name" value="Metalloenzyme, LuxS/M16 peptidase-like"/>
    <property type="match status" value="2"/>
</dbReference>
<evidence type="ECO:0000259" key="1">
    <source>
        <dbReference type="Pfam" id="PF05193"/>
    </source>
</evidence>
<dbReference type="SUPFAM" id="SSF63411">
    <property type="entry name" value="LuxS/MPP-like metallohydrolase"/>
    <property type="match status" value="2"/>
</dbReference>